<gene>
    <name evidence="1" type="ORF">EYC84_004483</name>
</gene>
<evidence type="ECO:0000313" key="2">
    <source>
        <dbReference type="Proteomes" id="UP000322873"/>
    </source>
</evidence>
<keyword evidence="2" id="KW-1185">Reference proteome</keyword>
<dbReference type="EMBL" id="VICG01000002">
    <property type="protein sequence ID" value="KAA8575308.1"/>
    <property type="molecule type" value="Genomic_DNA"/>
</dbReference>
<evidence type="ECO:0000313" key="1">
    <source>
        <dbReference type="EMBL" id="KAA8575308.1"/>
    </source>
</evidence>
<comment type="caution">
    <text evidence="1">The sequence shown here is derived from an EMBL/GenBank/DDBJ whole genome shotgun (WGS) entry which is preliminary data.</text>
</comment>
<dbReference type="Proteomes" id="UP000322873">
    <property type="component" value="Unassembled WGS sequence"/>
</dbReference>
<name>A0A5M9K0I1_MONFR</name>
<sequence length="129" mass="14599">MQQKFPHIQYPAVPNPGVMNKEGTAKDFHHDIAYCFQNIAIQFAQSNKVHRKVLVGGMAKYRATHAPKRVHPSIYTYSTSTAFQPCAVCALDMQQNCMPTIWVICDPCLRYASMASSLTQPVRRARLTR</sequence>
<protein>
    <submittedName>
        <fullName evidence="1">Uncharacterized protein</fullName>
    </submittedName>
</protein>
<organism evidence="1 2">
    <name type="scientific">Monilinia fructicola</name>
    <name type="common">Brown rot fungus</name>
    <name type="synonym">Ciboria fructicola</name>
    <dbReference type="NCBI Taxonomy" id="38448"/>
    <lineage>
        <taxon>Eukaryota</taxon>
        <taxon>Fungi</taxon>
        <taxon>Dikarya</taxon>
        <taxon>Ascomycota</taxon>
        <taxon>Pezizomycotina</taxon>
        <taxon>Leotiomycetes</taxon>
        <taxon>Helotiales</taxon>
        <taxon>Sclerotiniaceae</taxon>
        <taxon>Monilinia</taxon>
    </lineage>
</organism>
<proteinExistence type="predicted"/>
<accession>A0A5M9K0I1</accession>
<reference evidence="1 2" key="1">
    <citation type="submission" date="2019-06" db="EMBL/GenBank/DDBJ databases">
        <title>Genome Sequence of the Brown Rot Fungal Pathogen Monilinia fructicola.</title>
        <authorList>
            <person name="De Miccolis Angelini R.M."/>
            <person name="Landi L."/>
            <person name="Abate D."/>
            <person name="Pollastro S."/>
            <person name="Romanazzi G."/>
            <person name="Faretra F."/>
        </authorList>
    </citation>
    <scope>NUCLEOTIDE SEQUENCE [LARGE SCALE GENOMIC DNA]</scope>
    <source>
        <strain evidence="1 2">Mfrc123</strain>
    </source>
</reference>
<dbReference type="AlphaFoldDB" id="A0A5M9K0I1"/>